<protein>
    <submittedName>
        <fullName evidence="1">Uncharacterized protein</fullName>
    </submittedName>
</protein>
<name>A0A8S1BBB2_ARCPL</name>
<evidence type="ECO:0000313" key="1">
    <source>
        <dbReference type="EMBL" id="CAB3260046.1"/>
    </source>
</evidence>
<evidence type="ECO:0000313" key="2">
    <source>
        <dbReference type="Proteomes" id="UP000494106"/>
    </source>
</evidence>
<dbReference type="AlphaFoldDB" id="A0A8S1BBB2"/>
<dbReference type="Proteomes" id="UP000494106">
    <property type="component" value="Unassembled WGS sequence"/>
</dbReference>
<gene>
    <name evidence="1" type="ORF">APLA_LOCUS17201</name>
</gene>
<sequence length="147" mass="16771">MIGKVARPQSLISSDVENDEINIDLDVLRKSAANNIEKSSDYDRKRFNSSKAKLNKFAVGEFVLIEKQERNQTKLDPKFKGPFKIIELLDGDRYLLKALNSKRTYKYAHDRVRKMPKALSEFNENCNLPECNNGVVESSLNIADDCS</sequence>
<reference evidence="1 2" key="1">
    <citation type="submission" date="2020-04" db="EMBL/GenBank/DDBJ databases">
        <authorList>
            <person name="Wallbank WR R."/>
            <person name="Pardo Diaz C."/>
            <person name="Kozak K."/>
            <person name="Martin S."/>
            <person name="Jiggins C."/>
            <person name="Moest M."/>
            <person name="Warren A I."/>
            <person name="Byers J.R.P. K."/>
            <person name="Montejo-Kovacevich G."/>
            <person name="Yen C E."/>
        </authorList>
    </citation>
    <scope>NUCLEOTIDE SEQUENCE [LARGE SCALE GENOMIC DNA]</scope>
</reference>
<dbReference type="EMBL" id="CADEBC010000684">
    <property type="protein sequence ID" value="CAB3260046.1"/>
    <property type="molecule type" value="Genomic_DNA"/>
</dbReference>
<organism evidence="1 2">
    <name type="scientific">Arctia plantaginis</name>
    <name type="common">Wood tiger moth</name>
    <name type="synonym">Phalaena plantaginis</name>
    <dbReference type="NCBI Taxonomy" id="874455"/>
    <lineage>
        <taxon>Eukaryota</taxon>
        <taxon>Metazoa</taxon>
        <taxon>Ecdysozoa</taxon>
        <taxon>Arthropoda</taxon>
        <taxon>Hexapoda</taxon>
        <taxon>Insecta</taxon>
        <taxon>Pterygota</taxon>
        <taxon>Neoptera</taxon>
        <taxon>Endopterygota</taxon>
        <taxon>Lepidoptera</taxon>
        <taxon>Glossata</taxon>
        <taxon>Ditrysia</taxon>
        <taxon>Noctuoidea</taxon>
        <taxon>Erebidae</taxon>
        <taxon>Arctiinae</taxon>
        <taxon>Arctia</taxon>
    </lineage>
</organism>
<keyword evidence="2" id="KW-1185">Reference proteome</keyword>
<dbReference type="OrthoDB" id="116216at2759"/>
<proteinExistence type="predicted"/>
<accession>A0A8S1BBB2</accession>
<comment type="caution">
    <text evidence="1">The sequence shown here is derived from an EMBL/GenBank/DDBJ whole genome shotgun (WGS) entry which is preliminary data.</text>
</comment>